<reference evidence="4" key="1">
    <citation type="submission" date="2021-02" db="EMBL/GenBank/DDBJ databases">
        <authorList>
            <person name="Dougan E. K."/>
            <person name="Rhodes N."/>
            <person name="Thang M."/>
            <person name="Chan C."/>
        </authorList>
    </citation>
    <scope>NUCLEOTIDE SEQUENCE</scope>
</reference>
<evidence type="ECO:0000313" key="4">
    <source>
        <dbReference type="EMBL" id="CAE7903188.1"/>
    </source>
</evidence>
<feature type="region of interest" description="Disordered" evidence="1">
    <location>
        <begin position="116"/>
        <end position="145"/>
    </location>
</feature>
<accession>A0A813BJ60</accession>
<dbReference type="InterPro" id="IPR012909">
    <property type="entry name" value="PHA_DNA-bd_N"/>
</dbReference>
<organism evidence="4 5">
    <name type="scientific">Symbiodinium necroappetens</name>
    <dbReference type="NCBI Taxonomy" id="1628268"/>
    <lineage>
        <taxon>Eukaryota</taxon>
        <taxon>Sar</taxon>
        <taxon>Alveolata</taxon>
        <taxon>Dinophyceae</taxon>
        <taxon>Suessiales</taxon>
        <taxon>Symbiodiniaceae</taxon>
        <taxon>Symbiodinium</taxon>
    </lineage>
</organism>
<comment type="caution">
    <text evidence="4">The sequence shown here is derived from an EMBL/GenBank/DDBJ whole genome shotgun (WGS) entry which is preliminary data.</text>
</comment>
<feature type="domain" description="PHB accumulation regulatory" evidence="2">
    <location>
        <begin position="60"/>
        <end position="90"/>
    </location>
</feature>
<protein>
    <recommendedName>
        <fullName evidence="6">Polyhydroxyalkanoate synthesis repressor PhaR</fullName>
    </recommendedName>
</protein>
<evidence type="ECO:0000259" key="2">
    <source>
        <dbReference type="Pfam" id="PF05233"/>
    </source>
</evidence>
<dbReference type="AlphaFoldDB" id="A0A813BJ60"/>
<gene>
    <name evidence="4" type="ORF">SNEC2469_LOCUS30478</name>
</gene>
<keyword evidence="5" id="KW-1185">Reference proteome</keyword>
<proteinExistence type="predicted"/>
<evidence type="ECO:0000256" key="1">
    <source>
        <dbReference type="SAM" id="MobiDB-lite"/>
    </source>
</evidence>
<dbReference type="InterPro" id="IPR007897">
    <property type="entry name" value="PHB_accumulat"/>
</dbReference>
<name>A0A813BJ60_9DINO</name>
<evidence type="ECO:0000313" key="5">
    <source>
        <dbReference type="Proteomes" id="UP000601435"/>
    </source>
</evidence>
<dbReference type="Pfam" id="PF07879">
    <property type="entry name" value="PHB_acc_N"/>
    <property type="match status" value="1"/>
</dbReference>
<dbReference type="Proteomes" id="UP000601435">
    <property type="component" value="Unassembled WGS sequence"/>
</dbReference>
<feature type="domain" description="PHA accumulation regulator DNA-binding N-terminal" evidence="3">
    <location>
        <begin position="3"/>
        <end position="49"/>
    </location>
</feature>
<evidence type="ECO:0008006" key="6">
    <source>
        <dbReference type="Google" id="ProtNLM"/>
    </source>
</evidence>
<evidence type="ECO:0000259" key="3">
    <source>
        <dbReference type="Pfam" id="PF07879"/>
    </source>
</evidence>
<dbReference type="EMBL" id="CAJNJA010071251">
    <property type="protein sequence ID" value="CAE7903188.1"/>
    <property type="molecule type" value="Genomic_DNA"/>
</dbReference>
<dbReference type="OrthoDB" id="5584790at2759"/>
<dbReference type="Pfam" id="PF05233">
    <property type="entry name" value="PHB_acc"/>
    <property type="match status" value="1"/>
</dbReference>
<sequence>MTDSKYVTVDDVRKLIVKGVSIQVIDSKEETDITRSVLLQILAEQEQEGHGTILTNRTIEQLIRFYGDSVGRVVSRYIEEAISAFIEQQELYRDRMRQFNALNPLNVMRQAFESSFKSDAAKTRSAADKTTGGPKKPTPEDDSAA</sequence>